<gene>
    <name evidence="1" type="ORF">C8R14_10127</name>
</gene>
<accession>A0ABX5MA07</accession>
<comment type="caution">
    <text evidence="1">The sequence shown here is derived from an EMBL/GenBank/DDBJ whole genome shotgun (WGS) entry which is preliminary data.</text>
</comment>
<evidence type="ECO:0000313" key="2">
    <source>
        <dbReference type="Proteomes" id="UP000247780"/>
    </source>
</evidence>
<keyword evidence="2" id="KW-1185">Reference proteome</keyword>
<evidence type="ECO:0000313" key="1">
    <source>
        <dbReference type="EMBL" id="PXV84146.1"/>
    </source>
</evidence>
<evidence type="ECO:0008006" key="3">
    <source>
        <dbReference type="Google" id="ProtNLM"/>
    </source>
</evidence>
<sequence length="31" mass="3601">MKQMAKEIIAAQKKEIAKFDEWFAAHPKPSK</sequence>
<dbReference type="Proteomes" id="UP000247780">
    <property type="component" value="Unassembled WGS sequence"/>
</dbReference>
<reference evidence="1 2" key="1">
    <citation type="submission" date="2018-04" db="EMBL/GenBank/DDBJ databases">
        <title>Active sludge and wastewater microbial communities from Klosterneuburg, Austria.</title>
        <authorList>
            <person name="Wagner M."/>
        </authorList>
    </citation>
    <scope>NUCLEOTIDE SEQUENCE [LARGE SCALE GENOMIC DNA]</scope>
    <source>
        <strain evidence="1 2">Nm 57</strain>
    </source>
</reference>
<protein>
    <recommendedName>
        <fullName evidence="3">DUF305 domain-containing protein</fullName>
    </recommendedName>
</protein>
<proteinExistence type="predicted"/>
<name>A0ABX5MA07_9PROT</name>
<organism evidence="1 2">
    <name type="scientific">Nitrosomonas eutropha</name>
    <dbReference type="NCBI Taxonomy" id="916"/>
    <lineage>
        <taxon>Bacteria</taxon>
        <taxon>Pseudomonadati</taxon>
        <taxon>Pseudomonadota</taxon>
        <taxon>Betaproteobacteria</taxon>
        <taxon>Nitrosomonadales</taxon>
        <taxon>Nitrosomonadaceae</taxon>
        <taxon>Nitrosomonas</taxon>
    </lineage>
</organism>
<dbReference type="EMBL" id="QICQ01000001">
    <property type="protein sequence ID" value="PXV84146.1"/>
    <property type="molecule type" value="Genomic_DNA"/>
</dbReference>